<evidence type="ECO:0000313" key="4">
    <source>
        <dbReference type="Proteomes" id="UP000612055"/>
    </source>
</evidence>
<protein>
    <recommendedName>
        <fullName evidence="2">Coenzyme Q-binding protein COQ10 START domain-containing protein</fullName>
    </recommendedName>
</protein>
<sequence>MHPSTLAQPRSASSVASHAANRGSQGVRAPVFHARSALASRPCALRSGHARSPRATQLDTVQSLRVREDESDDDDEDEDERAGPSALQRPDVRFVSLEEGRYTAQGRMLLRARAANVYGMLTDYGNNHKIFSTVDGSEVLTSADGDTEVIQLMKWNFLAWQGEFRVHLGVQEDRANNAVTFNLVNSSFASAFAGTWQVKPLAPGEQGTPADEEWCEVQHTLAVTPSLPIPALVTGIAQGLFVKQVESLLHDLKKGLAAMDS</sequence>
<dbReference type="PANTHER" id="PTHR31385:SF1">
    <property type="entry name" value="PUTATIVE (DUF220)-RELATED"/>
    <property type="match status" value="1"/>
</dbReference>
<feature type="domain" description="Coenzyme Q-binding protein COQ10 START" evidence="2">
    <location>
        <begin position="112"/>
        <end position="241"/>
    </location>
</feature>
<name>A0A836BSA9_9CHLO</name>
<evidence type="ECO:0000256" key="1">
    <source>
        <dbReference type="SAM" id="MobiDB-lite"/>
    </source>
</evidence>
<feature type="compositionally biased region" description="Acidic residues" evidence="1">
    <location>
        <begin position="69"/>
        <end position="80"/>
    </location>
</feature>
<feature type="compositionally biased region" description="Polar residues" evidence="1">
    <location>
        <begin position="54"/>
        <end position="63"/>
    </location>
</feature>
<dbReference type="EMBL" id="JAEHOE010000127">
    <property type="protein sequence ID" value="KAG2485548.1"/>
    <property type="molecule type" value="Genomic_DNA"/>
</dbReference>
<gene>
    <name evidence="3" type="ORF">HYH03_015716</name>
</gene>
<feature type="region of interest" description="Disordered" evidence="1">
    <location>
        <begin position="1"/>
        <end position="28"/>
    </location>
</feature>
<feature type="region of interest" description="Disordered" evidence="1">
    <location>
        <begin position="43"/>
        <end position="89"/>
    </location>
</feature>
<dbReference type="InterPro" id="IPR023393">
    <property type="entry name" value="START-like_dom_sf"/>
</dbReference>
<reference evidence="3" key="1">
    <citation type="journal article" date="2020" name="bioRxiv">
        <title>Comparative genomics of Chlamydomonas.</title>
        <authorList>
            <person name="Craig R.J."/>
            <person name="Hasan A.R."/>
            <person name="Ness R.W."/>
            <person name="Keightley P.D."/>
        </authorList>
    </citation>
    <scope>NUCLEOTIDE SEQUENCE</scope>
    <source>
        <strain evidence="3">CCAP 11/70</strain>
    </source>
</reference>
<dbReference type="Pfam" id="PF03364">
    <property type="entry name" value="Polyketide_cyc"/>
    <property type="match status" value="1"/>
</dbReference>
<dbReference type="Proteomes" id="UP000612055">
    <property type="component" value="Unassembled WGS sequence"/>
</dbReference>
<accession>A0A836BSA9</accession>
<feature type="compositionally biased region" description="Polar residues" evidence="1">
    <location>
        <begin position="1"/>
        <end position="16"/>
    </location>
</feature>
<dbReference type="InterPro" id="IPR005031">
    <property type="entry name" value="COQ10_START"/>
</dbReference>
<evidence type="ECO:0000259" key="2">
    <source>
        <dbReference type="Pfam" id="PF03364"/>
    </source>
</evidence>
<keyword evidence="4" id="KW-1185">Reference proteome</keyword>
<dbReference type="PANTHER" id="PTHR31385">
    <property type="entry name" value="PUTATIVE (DUF220)-RELATED"/>
    <property type="match status" value="1"/>
</dbReference>
<organism evidence="3 4">
    <name type="scientific">Edaphochlamys debaryana</name>
    <dbReference type="NCBI Taxonomy" id="47281"/>
    <lineage>
        <taxon>Eukaryota</taxon>
        <taxon>Viridiplantae</taxon>
        <taxon>Chlorophyta</taxon>
        <taxon>core chlorophytes</taxon>
        <taxon>Chlorophyceae</taxon>
        <taxon>CS clade</taxon>
        <taxon>Chlamydomonadales</taxon>
        <taxon>Chlamydomonadales incertae sedis</taxon>
        <taxon>Edaphochlamys</taxon>
    </lineage>
</organism>
<dbReference type="AlphaFoldDB" id="A0A836BSA9"/>
<dbReference type="Gene3D" id="3.30.530.20">
    <property type="match status" value="1"/>
</dbReference>
<dbReference type="OrthoDB" id="530906at2759"/>
<dbReference type="SUPFAM" id="SSF55961">
    <property type="entry name" value="Bet v1-like"/>
    <property type="match status" value="1"/>
</dbReference>
<evidence type="ECO:0000313" key="3">
    <source>
        <dbReference type="EMBL" id="KAG2485548.1"/>
    </source>
</evidence>
<proteinExistence type="predicted"/>
<comment type="caution">
    <text evidence="3">The sequence shown here is derived from an EMBL/GenBank/DDBJ whole genome shotgun (WGS) entry which is preliminary data.</text>
</comment>